<protein>
    <submittedName>
        <fullName evidence="1">Uncharacterized protein</fullName>
    </submittedName>
</protein>
<keyword evidence="2" id="KW-1185">Reference proteome</keyword>
<proteinExistence type="predicted"/>
<evidence type="ECO:0000313" key="2">
    <source>
        <dbReference type="Proteomes" id="UP000241769"/>
    </source>
</evidence>
<accession>A0A2P6NX03</accession>
<comment type="caution">
    <text evidence="1">The sequence shown here is derived from an EMBL/GenBank/DDBJ whole genome shotgun (WGS) entry which is preliminary data.</text>
</comment>
<gene>
    <name evidence="1" type="ORF">PROFUN_03209</name>
</gene>
<dbReference type="InParanoid" id="A0A2P6NX03"/>
<evidence type="ECO:0000313" key="1">
    <source>
        <dbReference type="EMBL" id="PRP88492.1"/>
    </source>
</evidence>
<dbReference type="AlphaFoldDB" id="A0A2P6NX03"/>
<organism evidence="1 2">
    <name type="scientific">Planoprotostelium fungivorum</name>
    <dbReference type="NCBI Taxonomy" id="1890364"/>
    <lineage>
        <taxon>Eukaryota</taxon>
        <taxon>Amoebozoa</taxon>
        <taxon>Evosea</taxon>
        <taxon>Variosea</taxon>
        <taxon>Cavosteliida</taxon>
        <taxon>Cavosteliaceae</taxon>
        <taxon>Planoprotostelium</taxon>
    </lineage>
</organism>
<dbReference type="Proteomes" id="UP000241769">
    <property type="component" value="Unassembled WGS sequence"/>
</dbReference>
<reference evidence="1 2" key="1">
    <citation type="journal article" date="2018" name="Genome Biol. Evol.">
        <title>Multiple Roots of Fruiting Body Formation in Amoebozoa.</title>
        <authorList>
            <person name="Hillmann F."/>
            <person name="Forbes G."/>
            <person name="Novohradska S."/>
            <person name="Ferling I."/>
            <person name="Riege K."/>
            <person name="Groth M."/>
            <person name="Westermann M."/>
            <person name="Marz M."/>
            <person name="Spaller T."/>
            <person name="Winckler T."/>
            <person name="Schaap P."/>
            <person name="Glockner G."/>
        </authorList>
    </citation>
    <scope>NUCLEOTIDE SEQUENCE [LARGE SCALE GENOMIC DNA]</scope>
    <source>
        <strain evidence="1 2">Jena</strain>
    </source>
</reference>
<sequence>MFGTNERNEIDENINTKVTAATIRASALVQTTIRAAKSK</sequence>
<name>A0A2P6NX03_9EUKA</name>
<dbReference type="EMBL" id="MDYQ01000010">
    <property type="protein sequence ID" value="PRP88492.1"/>
    <property type="molecule type" value="Genomic_DNA"/>
</dbReference>